<dbReference type="EMBL" id="BMAT01009839">
    <property type="protein sequence ID" value="GFS14586.1"/>
    <property type="molecule type" value="Genomic_DNA"/>
</dbReference>
<dbReference type="InterPro" id="IPR011992">
    <property type="entry name" value="EF-hand-dom_pair"/>
</dbReference>
<evidence type="ECO:0000256" key="3">
    <source>
        <dbReference type="SAM" id="SignalP"/>
    </source>
</evidence>
<dbReference type="SUPFAM" id="SSF47473">
    <property type="entry name" value="EF-hand"/>
    <property type="match status" value="1"/>
</dbReference>
<dbReference type="AlphaFoldDB" id="A0AAV4J1J6"/>
<gene>
    <name evidence="5" type="ORF">ElyMa_004911100</name>
</gene>
<feature type="region of interest" description="Disordered" evidence="2">
    <location>
        <begin position="146"/>
        <end position="167"/>
    </location>
</feature>
<evidence type="ECO:0000256" key="1">
    <source>
        <dbReference type="ARBA" id="ARBA00022837"/>
    </source>
</evidence>
<feature type="signal peptide" evidence="3">
    <location>
        <begin position="1"/>
        <end position="23"/>
    </location>
</feature>
<dbReference type="InterPro" id="IPR018247">
    <property type="entry name" value="EF_Hand_1_Ca_BS"/>
</dbReference>
<sequence>MQIQLACISHLLLLAVLMGHSLAVFYTKSKDTDYPRIGRRSFYTTGSDNHYPRIGRRASGGVDSTHINPRLLLLAGSPEAASSAASSSSGTASSSAFSELSKRGIFTQGGNDLPRVGRRSDGPGAGLDYFNARRQQLFQRLAELKDNSMEADPSSEEEGQIDSSESASSIPLEIMFMAFDDNGDGKLSKDEFALGMRKYRQQNPLC</sequence>
<keyword evidence="1" id="KW-0106">Calcium</keyword>
<protein>
    <submittedName>
        <fullName evidence="5">Pleurin</fullName>
    </submittedName>
</protein>
<keyword evidence="3" id="KW-0732">Signal</keyword>
<accession>A0AAV4J1J6</accession>
<feature type="chain" id="PRO_5043528615" evidence="3">
    <location>
        <begin position="24"/>
        <end position="206"/>
    </location>
</feature>
<dbReference type="PROSITE" id="PS00018">
    <property type="entry name" value="EF_HAND_1"/>
    <property type="match status" value="1"/>
</dbReference>
<feature type="region of interest" description="Disordered" evidence="2">
    <location>
        <begin position="108"/>
        <end position="128"/>
    </location>
</feature>
<feature type="domain" description="EF-hand" evidence="4">
    <location>
        <begin position="167"/>
        <end position="202"/>
    </location>
</feature>
<evidence type="ECO:0000259" key="4">
    <source>
        <dbReference type="PROSITE" id="PS50222"/>
    </source>
</evidence>
<evidence type="ECO:0000256" key="2">
    <source>
        <dbReference type="SAM" id="MobiDB-lite"/>
    </source>
</evidence>
<organism evidence="5 6">
    <name type="scientific">Elysia marginata</name>
    <dbReference type="NCBI Taxonomy" id="1093978"/>
    <lineage>
        <taxon>Eukaryota</taxon>
        <taxon>Metazoa</taxon>
        <taxon>Spiralia</taxon>
        <taxon>Lophotrochozoa</taxon>
        <taxon>Mollusca</taxon>
        <taxon>Gastropoda</taxon>
        <taxon>Heterobranchia</taxon>
        <taxon>Euthyneura</taxon>
        <taxon>Panpulmonata</taxon>
        <taxon>Sacoglossa</taxon>
        <taxon>Placobranchoidea</taxon>
        <taxon>Plakobranchidae</taxon>
        <taxon>Elysia</taxon>
    </lineage>
</organism>
<dbReference type="Pfam" id="PF00036">
    <property type="entry name" value="EF-hand_1"/>
    <property type="match status" value="1"/>
</dbReference>
<proteinExistence type="predicted"/>
<dbReference type="GO" id="GO:0005509">
    <property type="term" value="F:calcium ion binding"/>
    <property type="evidence" value="ECO:0007669"/>
    <property type="project" value="InterPro"/>
</dbReference>
<evidence type="ECO:0000313" key="5">
    <source>
        <dbReference type="EMBL" id="GFS14586.1"/>
    </source>
</evidence>
<dbReference type="Gene3D" id="1.10.238.10">
    <property type="entry name" value="EF-hand"/>
    <property type="match status" value="1"/>
</dbReference>
<evidence type="ECO:0000313" key="6">
    <source>
        <dbReference type="Proteomes" id="UP000762676"/>
    </source>
</evidence>
<reference evidence="5 6" key="1">
    <citation type="journal article" date="2021" name="Elife">
        <title>Chloroplast acquisition without the gene transfer in kleptoplastic sea slugs, Plakobranchus ocellatus.</title>
        <authorList>
            <person name="Maeda T."/>
            <person name="Takahashi S."/>
            <person name="Yoshida T."/>
            <person name="Shimamura S."/>
            <person name="Takaki Y."/>
            <person name="Nagai Y."/>
            <person name="Toyoda A."/>
            <person name="Suzuki Y."/>
            <person name="Arimoto A."/>
            <person name="Ishii H."/>
            <person name="Satoh N."/>
            <person name="Nishiyama T."/>
            <person name="Hasebe M."/>
            <person name="Maruyama T."/>
            <person name="Minagawa J."/>
            <person name="Obokata J."/>
            <person name="Shigenobu S."/>
        </authorList>
    </citation>
    <scope>NUCLEOTIDE SEQUENCE [LARGE SCALE GENOMIC DNA]</scope>
</reference>
<dbReference type="PROSITE" id="PS50222">
    <property type="entry name" value="EF_HAND_2"/>
    <property type="match status" value="1"/>
</dbReference>
<keyword evidence="6" id="KW-1185">Reference proteome</keyword>
<name>A0AAV4J1J6_9GAST</name>
<dbReference type="InterPro" id="IPR002048">
    <property type="entry name" value="EF_hand_dom"/>
</dbReference>
<dbReference type="Proteomes" id="UP000762676">
    <property type="component" value="Unassembled WGS sequence"/>
</dbReference>
<comment type="caution">
    <text evidence="5">The sequence shown here is derived from an EMBL/GenBank/DDBJ whole genome shotgun (WGS) entry which is preliminary data.</text>
</comment>